<protein>
    <submittedName>
        <fullName evidence="1">Uncharacterized protein</fullName>
    </submittedName>
</protein>
<dbReference type="RefSeq" id="WP_329394869.1">
    <property type="nucleotide sequence ID" value="NZ_CP109019.1"/>
</dbReference>
<keyword evidence="2" id="KW-1185">Reference proteome</keyword>
<organism evidence="1 2">
    <name type="scientific">Streptomyces melanogenes</name>
    <dbReference type="NCBI Taxonomy" id="67326"/>
    <lineage>
        <taxon>Bacteria</taxon>
        <taxon>Bacillati</taxon>
        <taxon>Actinomycetota</taxon>
        <taxon>Actinomycetes</taxon>
        <taxon>Kitasatosporales</taxon>
        <taxon>Streptomycetaceae</taxon>
        <taxon>Streptomyces</taxon>
    </lineage>
</organism>
<gene>
    <name evidence="1" type="ORF">OG515_01300</name>
</gene>
<reference evidence="1" key="1">
    <citation type="submission" date="2022-10" db="EMBL/GenBank/DDBJ databases">
        <title>The complete genomes of actinobacterial strains from the NBC collection.</title>
        <authorList>
            <person name="Joergensen T.S."/>
            <person name="Alvarez Arevalo M."/>
            <person name="Sterndorff E.B."/>
            <person name="Faurdal D."/>
            <person name="Vuksanovic O."/>
            <person name="Mourched A.-S."/>
            <person name="Charusanti P."/>
            <person name="Shaw S."/>
            <person name="Blin K."/>
            <person name="Weber T."/>
        </authorList>
    </citation>
    <scope>NUCLEOTIDE SEQUENCE</scope>
    <source>
        <strain evidence="1">NBC_00668</strain>
    </source>
</reference>
<evidence type="ECO:0000313" key="1">
    <source>
        <dbReference type="EMBL" id="WUT80913.1"/>
    </source>
</evidence>
<name>A0ABZ1XBN9_9ACTN</name>
<dbReference type="Proteomes" id="UP001432060">
    <property type="component" value="Chromosome"/>
</dbReference>
<proteinExistence type="predicted"/>
<dbReference type="EMBL" id="CP109019">
    <property type="protein sequence ID" value="WUT80913.1"/>
    <property type="molecule type" value="Genomic_DNA"/>
</dbReference>
<sequence length="222" mass="24190">MQSNTAALFNSGPAMRLLEIALRAQDPSGGVTLDDELRRYVRVIRSVRTAEWNCSAYTAAGLLDLIAELLSSPSPEPLSKDFLERLDRAAEGIAPAEYLRTLAGVVRLVDREPTAGYREVPMGGWEADLAFPMLGGFTMVLDESMGPTAESAASYAGGEHPYCREFLASLAAEAHRALVLFPDAAALRANLWPAIPWISADLLRELLRAVDDHLLREHTGDQ</sequence>
<accession>A0ABZ1XBN9</accession>
<evidence type="ECO:0000313" key="2">
    <source>
        <dbReference type="Proteomes" id="UP001432060"/>
    </source>
</evidence>